<dbReference type="GeneID" id="106810852"/>
<dbReference type="Proteomes" id="UP000695022">
    <property type="component" value="Unplaced"/>
</dbReference>
<evidence type="ECO:0000256" key="1">
    <source>
        <dbReference type="SAM" id="SignalP"/>
    </source>
</evidence>
<evidence type="ECO:0000313" key="3">
    <source>
        <dbReference type="RefSeq" id="XP_014669809.1"/>
    </source>
</evidence>
<sequence length="191" mass="21371">MRNYILYVAAFFSLCLSIAAAWGSPWVGSHYPGYNKRADFYGAQNDGELVNFVEEDPLKCIGKTCVYSDDCCKNDVCVEIPSRGGLCMPKTGAVEGEPCKTVTDCMKGFECVGGDGSAGGMGSCQPFPTVNIRKKLFYDECQRSAECDEEIGLCCQLRKRHRGKPRKICDYYRGHKEVCIGFRDNNWIWSF</sequence>
<dbReference type="RefSeq" id="XP_014669809.1">
    <property type="nucleotide sequence ID" value="XM_014814323.1"/>
</dbReference>
<evidence type="ECO:0000313" key="2">
    <source>
        <dbReference type="Proteomes" id="UP000695022"/>
    </source>
</evidence>
<organism evidence="2 3">
    <name type="scientific">Priapulus caudatus</name>
    <name type="common">Priapulid worm</name>
    <dbReference type="NCBI Taxonomy" id="37621"/>
    <lineage>
        <taxon>Eukaryota</taxon>
        <taxon>Metazoa</taxon>
        <taxon>Ecdysozoa</taxon>
        <taxon>Scalidophora</taxon>
        <taxon>Priapulida</taxon>
        <taxon>Priapulimorpha</taxon>
        <taxon>Priapulimorphida</taxon>
        <taxon>Priapulidae</taxon>
        <taxon>Priapulus</taxon>
    </lineage>
</organism>
<accession>A0ABM1EC88</accession>
<reference evidence="3" key="1">
    <citation type="submission" date="2025-08" db="UniProtKB">
        <authorList>
            <consortium name="RefSeq"/>
        </authorList>
    </citation>
    <scope>IDENTIFICATION</scope>
</reference>
<keyword evidence="1" id="KW-0732">Signal</keyword>
<name>A0ABM1EC88_PRICU</name>
<keyword evidence="2" id="KW-1185">Reference proteome</keyword>
<feature type="signal peptide" evidence="1">
    <location>
        <begin position="1"/>
        <end position="21"/>
    </location>
</feature>
<gene>
    <name evidence="3" type="primary">LOC106810852</name>
</gene>
<feature type="chain" id="PRO_5045625891" evidence="1">
    <location>
        <begin position="22"/>
        <end position="191"/>
    </location>
</feature>
<protein>
    <submittedName>
        <fullName evidence="3">Prohormone-3-like</fullName>
    </submittedName>
</protein>
<proteinExistence type="predicted"/>